<dbReference type="EMBL" id="JAAZHI010000003">
    <property type="protein sequence ID" value="NLA54713.1"/>
    <property type="molecule type" value="Genomic_DNA"/>
</dbReference>
<evidence type="ECO:0000313" key="1">
    <source>
        <dbReference type="EMBL" id="NLA54713.1"/>
    </source>
</evidence>
<evidence type="ECO:0000313" key="2">
    <source>
        <dbReference type="Proteomes" id="UP000557899"/>
    </source>
</evidence>
<name>A0A7X6PKK4_9CORY</name>
<reference evidence="1 2" key="1">
    <citation type="journal article" date="2020" name="Biotechnol. Biofuels">
        <title>New insights from the biogas microbiome by comprehensive genome-resolved metagenomics of nearly 1600 species originating from multiple anaerobic digesters.</title>
        <authorList>
            <person name="Campanaro S."/>
            <person name="Treu L."/>
            <person name="Rodriguez-R L.M."/>
            <person name="Kovalovszki A."/>
            <person name="Ziels R.M."/>
            <person name="Maus I."/>
            <person name="Zhu X."/>
            <person name="Kougias P.G."/>
            <person name="Basile A."/>
            <person name="Luo G."/>
            <person name="Schluter A."/>
            <person name="Konstantinidis K.T."/>
            <person name="Angelidaki I."/>
        </authorList>
    </citation>
    <scope>NUCLEOTIDE SEQUENCE [LARGE SCALE GENOMIC DNA]</scope>
    <source>
        <strain evidence="1">AS15tlH2ME_198</strain>
    </source>
</reference>
<dbReference type="Proteomes" id="UP000557899">
    <property type="component" value="Unassembled WGS sequence"/>
</dbReference>
<dbReference type="SUPFAM" id="SSF52540">
    <property type="entry name" value="P-loop containing nucleoside triphosphate hydrolases"/>
    <property type="match status" value="1"/>
</dbReference>
<proteinExistence type="predicted"/>
<protein>
    <recommendedName>
        <fullName evidence="3">Phage resistance protein</fullName>
    </recommendedName>
</protein>
<organism evidence="1 2">
    <name type="scientific">Corynebacterium humireducens</name>
    <dbReference type="NCBI Taxonomy" id="1223514"/>
    <lineage>
        <taxon>Bacteria</taxon>
        <taxon>Bacillati</taxon>
        <taxon>Actinomycetota</taxon>
        <taxon>Actinomycetes</taxon>
        <taxon>Mycobacteriales</taxon>
        <taxon>Corynebacteriaceae</taxon>
        <taxon>Corynebacterium</taxon>
    </lineage>
</organism>
<dbReference type="AlphaFoldDB" id="A0A7X6PKK4"/>
<dbReference type="InterPro" id="IPR027417">
    <property type="entry name" value="P-loop_NTPase"/>
</dbReference>
<accession>A0A7X6PKK4</accession>
<comment type="caution">
    <text evidence="1">The sequence shown here is derived from an EMBL/GenBank/DDBJ whole genome shotgun (WGS) entry which is preliminary data.</text>
</comment>
<evidence type="ECO:0008006" key="3">
    <source>
        <dbReference type="Google" id="ProtNLM"/>
    </source>
</evidence>
<gene>
    <name evidence="1" type="ORF">GX859_00205</name>
</gene>
<sequence>MTTLLKDVITIPDRAGDEDYVLRLTDSVGSGASKTLDLYVVTDEIAAAFDQALGLVSEAITSDVSRGAFLTGSFGSGKSHFMAVLHALLRQEPAARSKTELQPVVAGRDPQLRDKKVLPLVFHLLGAESLEQAIFTGYIRQIQSLHPDAPLPAVHESDGLLADAERMRTQLGDATFFAGLNGSEAGGSGDDEWGAVLGTGTWTRDTYDQARAATPDTEQRQRLVTALVDRYFGSYTRQATYLDLDTGLAAISSHAKALGYDAVVLFLDELVLWLAFSVQDQSFFRRESQKITKLVESGTGRRAVPIISFVARQMDLRRWFADAGASGAEQEALDRAFRHQEGRFSTVKLGDDNLP</sequence>